<evidence type="ECO:0000256" key="3">
    <source>
        <dbReference type="ARBA" id="ARBA00007812"/>
    </source>
</evidence>
<keyword evidence="5 12" id="KW-0028">Amino-acid biosynthesis</keyword>
<comment type="pathway">
    <text evidence="1 12">Amino-acid biosynthesis; L-isoleucine biosynthesis; L-isoleucine from 2-oxobutanoate: step 1/4.</text>
</comment>
<dbReference type="InterPro" id="IPR029035">
    <property type="entry name" value="DHS-like_NAD/FAD-binding_dom"/>
</dbReference>
<evidence type="ECO:0000259" key="14">
    <source>
        <dbReference type="Pfam" id="PF02775"/>
    </source>
</evidence>
<dbReference type="SUPFAM" id="SSF52518">
    <property type="entry name" value="Thiamin diphosphate-binding fold (THDP-binding)"/>
    <property type="match status" value="2"/>
</dbReference>
<comment type="similarity">
    <text evidence="3 12">Belongs to the TPP enzyme family.</text>
</comment>
<dbReference type="InterPro" id="IPR039368">
    <property type="entry name" value="AHAS_TPP"/>
</dbReference>
<evidence type="ECO:0000256" key="11">
    <source>
        <dbReference type="ARBA" id="ARBA00048670"/>
    </source>
</evidence>
<dbReference type="GO" id="GO:0003984">
    <property type="term" value="F:acetolactate synthase activity"/>
    <property type="evidence" value="ECO:0007669"/>
    <property type="project" value="UniProtKB-EC"/>
</dbReference>
<keyword evidence="7 12" id="KW-0479">Metal-binding</keyword>
<evidence type="ECO:0000256" key="9">
    <source>
        <dbReference type="ARBA" id="ARBA00023052"/>
    </source>
</evidence>
<evidence type="ECO:0000256" key="1">
    <source>
        <dbReference type="ARBA" id="ARBA00004974"/>
    </source>
</evidence>
<comment type="cofactor">
    <cofactor evidence="12">
        <name>thiamine diphosphate</name>
        <dbReference type="ChEBI" id="CHEBI:58937"/>
    </cofactor>
    <text evidence="12">Binds 1 thiamine pyrophosphate per subunit.</text>
</comment>
<dbReference type="CDD" id="cd07035">
    <property type="entry name" value="TPP_PYR_POX_like"/>
    <property type="match status" value="1"/>
</dbReference>
<proteinExistence type="inferred from homology"/>
<evidence type="ECO:0000259" key="13">
    <source>
        <dbReference type="Pfam" id="PF00205"/>
    </source>
</evidence>
<dbReference type="Gene3D" id="3.40.50.970">
    <property type="match status" value="2"/>
</dbReference>
<dbReference type="Gene3D" id="3.40.50.1220">
    <property type="entry name" value="TPP-binding domain"/>
    <property type="match status" value="1"/>
</dbReference>
<dbReference type="PANTHER" id="PTHR18968">
    <property type="entry name" value="THIAMINE PYROPHOSPHATE ENZYMES"/>
    <property type="match status" value="1"/>
</dbReference>
<evidence type="ECO:0000256" key="4">
    <source>
        <dbReference type="ARBA" id="ARBA00013145"/>
    </source>
</evidence>
<accession>A0ABY8EA96</accession>
<keyword evidence="8 12" id="KW-0460">Magnesium</keyword>
<keyword evidence="9 12" id="KW-0786">Thiamine pyrophosphate</keyword>
<evidence type="ECO:0000256" key="2">
    <source>
        <dbReference type="ARBA" id="ARBA00005025"/>
    </source>
</evidence>
<dbReference type="InterPro" id="IPR012001">
    <property type="entry name" value="Thiamin_PyroP_enz_TPP-bd_dom"/>
</dbReference>
<evidence type="ECO:0000256" key="7">
    <source>
        <dbReference type="ARBA" id="ARBA00022723"/>
    </source>
</evidence>
<evidence type="ECO:0000256" key="12">
    <source>
        <dbReference type="RuleBase" id="RU003591"/>
    </source>
</evidence>
<comment type="cofactor">
    <cofactor evidence="12">
        <name>Mg(2+)</name>
        <dbReference type="ChEBI" id="CHEBI:18420"/>
    </cofactor>
    <text evidence="12">Binds 1 Mg(2+) ion per subunit.</text>
</comment>
<dbReference type="InterPro" id="IPR029061">
    <property type="entry name" value="THDP-binding"/>
</dbReference>
<dbReference type="EC" id="2.2.1.6" evidence="4 12"/>
<dbReference type="PANTHER" id="PTHR18968:SF13">
    <property type="entry name" value="ACETOLACTATE SYNTHASE CATALYTIC SUBUNIT, MITOCHONDRIAL"/>
    <property type="match status" value="1"/>
</dbReference>
<dbReference type="Pfam" id="PF02775">
    <property type="entry name" value="TPP_enzyme_C"/>
    <property type="match status" value="1"/>
</dbReference>
<dbReference type="RefSeq" id="WP_277731781.1">
    <property type="nucleotide sequence ID" value="NZ_CP120733.1"/>
</dbReference>
<feature type="domain" description="Thiamine pyrophosphate enzyme central" evidence="13">
    <location>
        <begin position="190"/>
        <end position="324"/>
    </location>
</feature>
<sequence>MNGARLLLDSLKKQGVDTLFGYPGGAVIPFYDALYRYGYFNHTRTAHEQGAIHAADGYARSSGKVGVCIATSGPGATNTVTGIATAFMDSVPLVVITGQVPTTLLGRDSFQEIDITGVTMSITKHNYLVRDVDDIPEIIKEAFKIATTGRPGPVLIDIPKDIFLAEYKEDLSHTLDIDEKDEYEKDLDLSAVVDIINESKKPIIYAGGGIKIANASKQLMEFANKLDAPVVNTLMGLGSIDRECELSLGLVGMHGFRENNLAVTNSDLIIAIGARFSDRVIGNSEGFAPKANIIHIDVDATEMNKNKESQYHVVGDVKKILQQLTKYMYSKDNTNWKNNIENYKSQYKIDREIFHPKNIFRLLNKKLNKDVLVATDVGQHQLWTAQYFNFKNDRQFITSGGLGTMGFGLGAAIGAQVANKDKQVMLVTGDGSFNMNCNELLTIAKYKLPVIIVLLNNRTLGMVRQWQGLFCDERYSETDNDFDMNYKALSNVYGIKGYSVDSIDKLDEALSDCNLGKEPVFIECNIDKDFGVYPIVPPGKNIDELVEA</sequence>
<evidence type="ECO:0000256" key="5">
    <source>
        <dbReference type="ARBA" id="ARBA00022605"/>
    </source>
</evidence>
<dbReference type="Pfam" id="PF00205">
    <property type="entry name" value="TPP_enzyme_M"/>
    <property type="match status" value="1"/>
</dbReference>
<dbReference type="Pfam" id="PF02776">
    <property type="entry name" value="TPP_enzyme_N"/>
    <property type="match status" value="1"/>
</dbReference>
<keyword evidence="17" id="KW-1185">Reference proteome</keyword>
<dbReference type="InterPro" id="IPR011766">
    <property type="entry name" value="TPP_enzyme_TPP-bd"/>
</dbReference>
<dbReference type="SUPFAM" id="SSF52467">
    <property type="entry name" value="DHS-like NAD/FAD-binding domain"/>
    <property type="match status" value="1"/>
</dbReference>
<organism evidence="16 17">
    <name type="scientific">Tepidibacter hydrothermalis</name>
    <dbReference type="NCBI Taxonomy" id="3036126"/>
    <lineage>
        <taxon>Bacteria</taxon>
        <taxon>Bacillati</taxon>
        <taxon>Bacillota</taxon>
        <taxon>Clostridia</taxon>
        <taxon>Peptostreptococcales</taxon>
        <taxon>Peptostreptococcaceae</taxon>
        <taxon>Tepidibacter</taxon>
    </lineage>
</organism>
<evidence type="ECO:0000256" key="6">
    <source>
        <dbReference type="ARBA" id="ARBA00022679"/>
    </source>
</evidence>
<dbReference type="InterPro" id="IPR012000">
    <property type="entry name" value="Thiamin_PyroP_enz_cen_dom"/>
</dbReference>
<comment type="catalytic activity">
    <reaction evidence="11 12">
        <text>2 pyruvate + H(+) = (2S)-2-acetolactate + CO2</text>
        <dbReference type="Rhea" id="RHEA:25249"/>
        <dbReference type="ChEBI" id="CHEBI:15361"/>
        <dbReference type="ChEBI" id="CHEBI:15378"/>
        <dbReference type="ChEBI" id="CHEBI:16526"/>
        <dbReference type="ChEBI" id="CHEBI:58476"/>
        <dbReference type="EC" id="2.2.1.6"/>
    </reaction>
</comment>
<keyword evidence="10 12" id="KW-0100">Branched-chain amino acid biosynthesis</keyword>
<evidence type="ECO:0000256" key="10">
    <source>
        <dbReference type="ARBA" id="ARBA00023304"/>
    </source>
</evidence>
<evidence type="ECO:0000313" key="17">
    <source>
        <dbReference type="Proteomes" id="UP001222800"/>
    </source>
</evidence>
<dbReference type="CDD" id="cd02015">
    <property type="entry name" value="TPP_AHAS"/>
    <property type="match status" value="1"/>
</dbReference>
<comment type="pathway">
    <text evidence="2 12">Amino-acid biosynthesis; L-valine biosynthesis; L-valine from pyruvate: step 1/4.</text>
</comment>
<dbReference type="InterPro" id="IPR012846">
    <property type="entry name" value="Acetolactate_synth_lsu"/>
</dbReference>
<dbReference type="Proteomes" id="UP001222800">
    <property type="component" value="Chromosome"/>
</dbReference>
<reference evidence="16 17" key="1">
    <citation type="submission" date="2023-03" db="EMBL/GenBank/DDBJ databases">
        <title>Complete genome sequence of Tepidibacter sp. SWIR-1, isolated from a deep-sea hydrothermal vent.</title>
        <authorList>
            <person name="Li X."/>
        </authorList>
    </citation>
    <scope>NUCLEOTIDE SEQUENCE [LARGE SCALE GENOMIC DNA]</scope>
    <source>
        <strain evidence="16 17">SWIR-1</strain>
    </source>
</reference>
<feature type="domain" description="Thiamine pyrophosphate enzyme TPP-binding" evidence="14">
    <location>
        <begin position="376"/>
        <end position="524"/>
    </location>
</feature>
<evidence type="ECO:0000256" key="8">
    <source>
        <dbReference type="ARBA" id="ARBA00022842"/>
    </source>
</evidence>
<dbReference type="EMBL" id="CP120733">
    <property type="protein sequence ID" value="WFD09828.1"/>
    <property type="molecule type" value="Genomic_DNA"/>
</dbReference>
<evidence type="ECO:0000259" key="15">
    <source>
        <dbReference type="Pfam" id="PF02776"/>
    </source>
</evidence>
<evidence type="ECO:0000313" key="16">
    <source>
        <dbReference type="EMBL" id="WFD09828.1"/>
    </source>
</evidence>
<protein>
    <recommendedName>
        <fullName evidence="4 12">Acetolactate synthase</fullName>
        <ecNumber evidence="4 12">2.2.1.6</ecNumber>
    </recommendedName>
</protein>
<feature type="domain" description="Thiamine pyrophosphate enzyme N-terminal TPP-binding" evidence="15">
    <location>
        <begin position="1"/>
        <end position="116"/>
    </location>
</feature>
<name>A0ABY8EA96_9FIRM</name>
<dbReference type="NCBIfam" id="TIGR00118">
    <property type="entry name" value="acolac_lg"/>
    <property type="match status" value="1"/>
</dbReference>
<keyword evidence="6 12" id="KW-0808">Transferase</keyword>
<dbReference type="InterPro" id="IPR045229">
    <property type="entry name" value="TPP_enz"/>
</dbReference>
<gene>
    <name evidence="16" type="primary">ilvB</name>
    <name evidence="16" type="ORF">P4S50_15730</name>
</gene>